<feature type="compositionally biased region" description="Basic and acidic residues" evidence="1">
    <location>
        <begin position="254"/>
        <end position="263"/>
    </location>
</feature>
<organism evidence="2 3">
    <name type="scientific">Rhizopus oryzae</name>
    <name type="common">Mucormycosis agent</name>
    <name type="synonym">Rhizopus arrhizus var. delemar</name>
    <dbReference type="NCBI Taxonomy" id="64495"/>
    <lineage>
        <taxon>Eukaryota</taxon>
        <taxon>Fungi</taxon>
        <taxon>Fungi incertae sedis</taxon>
        <taxon>Mucoromycota</taxon>
        <taxon>Mucoromycotina</taxon>
        <taxon>Mucoromycetes</taxon>
        <taxon>Mucorales</taxon>
        <taxon>Mucorineae</taxon>
        <taxon>Rhizopodaceae</taxon>
        <taxon>Rhizopus</taxon>
    </lineage>
</organism>
<evidence type="ECO:0000256" key="1">
    <source>
        <dbReference type="SAM" id="MobiDB-lite"/>
    </source>
</evidence>
<dbReference type="OrthoDB" id="660555at2759"/>
<comment type="caution">
    <text evidence="2">The sequence shown here is derived from an EMBL/GenBank/DDBJ whole genome shotgun (WGS) entry which is preliminary data.</text>
</comment>
<name>A0A9P6X5H2_RHIOR</name>
<reference evidence="2" key="1">
    <citation type="journal article" date="2020" name="Microb. Genom.">
        <title>Genetic diversity of clinical and environmental Mucorales isolates obtained from an investigation of mucormycosis cases among solid organ transplant recipients.</title>
        <authorList>
            <person name="Nguyen M.H."/>
            <person name="Kaul D."/>
            <person name="Muto C."/>
            <person name="Cheng S.J."/>
            <person name="Richter R.A."/>
            <person name="Bruno V.M."/>
            <person name="Liu G."/>
            <person name="Beyhan S."/>
            <person name="Sundermann A.J."/>
            <person name="Mounaud S."/>
            <person name="Pasculle A.W."/>
            <person name="Nierman W.C."/>
            <person name="Driscoll E."/>
            <person name="Cumbie R."/>
            <person name="Clancy C.J."/>
            <person name="Dupont C.L."/>
        </authorList>
    </citation>
    <scope>NUCLEOTIDE SEQUENCE</scope>
    <source>
        <strain evidence="2">GL11</strain>
    </source>
</reference>
<feature type="compositionally biased region" description="Polar residues" evidence="1">
    <location>
        <begin position="109"/>
        <end position="118"/>
    </location>
</feature>
<feature type="region of interest" description="Disordered" evidence="1">
    <location>
        <begin position="252"/>
        <end position="284"/>
    </location>
</feature>
<feature type="region of interest" description="Disordered" evidence="1">
    <location>
        <begin position="102"/>
        <end position="121"/>
    </location>
</feature>
<accession>A0A9P6X5H2</accession>
<evidence type="ECO:0000313" key="2">
    <source>
        <dbReference type="EMBL" id="KAG1305784.1"/>
    </source>
</evidence>
<feature type="compositionally biased region" description="Basic and acidic residues" evidence="1">
    <location>
        <begin position="274"/>
        <end position="284"/>
    </location>
</feature>
<dbReference type="EMBL" id="JAANQT010001283">
    <property type="protein sequence ID" value="KAG1305784.1"/>
    <property type="molecule type" value="Genomic_DNA"/>
</dbReference>
<proteinExistence type="predicted"/>
<keyword evidence="3" id="KW-1185">Reference proteome</keyword>
<protein>
    <submittedName>
        <fullName evidence="2">Uncharacterized protein</fullName>
    </submittedName>
</protein>
<dbReference type="Proteomes" id="UP000716291">
    <property type="component" value="Unassembled WGS sequence"/>
</dbReference>
<dbReference type="AlphaFoldDB" id="A0A9P6X5H2"/>
<gene>
    <name evidence="2" type="ORF">G6F64_008108</name>
</gene>
<sequence length="373" mass="43828">MTIVPRLTKSSILQTTHTKEEQQWDPHIDAFDILRAKLNGITRSMQELHVQELFYDEFLKKKKNEVHSKRHSLTDDYKQSIDRGHRRIQSFSYTEEIAKEEAVEEETSWDNPTSSSYLNEEEEKTASVASPNLTALFVTTNNLIHSKLDELSETASIHSESEDASDWRRQFLNLVTLCIQQSEELESLSVDILYAEQRVRELMFLNQSIHEQFHEREKQYEERIRECQEVAKQQLLMIDSLEELMADINMKLESTQKKPEGVKQPEGNEEEEERERKRREEEEDRRWDFSKAISELLKMEDKLDIVHKMRWDVGMFVGGGVGTGHIIHSFENRLHGIDLMIAGSGMTNEPIDEQEEEEEEQVMSYKLKFAIYL</sequence>
<evidence type="ECO:0000313" key="3">
    <source>
        <dbReference type="Proteomes" id="UP000716291"/>
    </source>
</evidence>